<dbReference type="InterPro" id="IPR018062">
    <property type="entry name" value="HTH_AraC-typ_CS"/>
</dbReference>
<evidence type="ECO:0000313" key="5">
    <source>
        <dbReference type="EMBL" id="KWZ39015.1"/>
    </source>
</evidence>
<dbReference type="Gene3D" id="1.10.10.60">
    <property type="entry name" value="Homeodomain-like"/>
    <property type="match status" value="1"/>
</dbReference>
<comment type="caution">
    <text evidence="5">The sequence shown here is derived from an EMBL/GenBank/DDBJ whole genome shotgun (WGS) entry which is preliminary data.</text>
</comment>
<keyword evidence="3" id="KW-0804">Transcription</keyword>
<protein>
    <submittedName>
        <fullName evidence="5">AraC family transcriptional regulator</fullName>
    </submittedName>
</protein>
<sequence>MPATSPTHATTPEVAISTLLADSTPPPESAPDCRLLRVALQDGIDVLVWQGELRQPVSMNLRDDWGRVHFCCALQGRSRFSIDTGVRETEHVLSAGTGCISYTPDCSGRAMHAGRIESVTVSIRPDLVRELAPDLDTALQRKLDSARCCAPCRCDAEMRATAQALSHALQDRHRCAQGRSGRPSLWLLGQSLALASLVIEAHGEPAQHAWPLPAADRQKLLRARDLLLADLSRAPTIAALAKETGLSVLKLKRGFRQLFDHSVYGLFQHERMHEARRRLACADMPVMTVAADMGYANASHFTAAFQKQFGVNPSAFKHRR</sequence>
<dbReference type="InterPro" id="IPR018060">
    <property type="entry name" value="HTH_AraC"/>
</dbReference>
<evidence type="ECO:0000259" key="4">
    <source>
        <dbReference type="PROSITE" id="PS01124"/>
    </source>
</evidence>
<feature type="domain" description="HTH araC/xylS-type" evidence="4">
    <location>
        <begin position="221"/>
        <end position="319"/>
    </location>
</feature>
<dbReference type="Pfam" id="PF12833">
    <property type="entry name" value="HTH_18"/>
    <property type="match status" value="1"/>
</dbReference>
<evidence type="ECO:0000313" key="6">
    <source>
        <dbReference type="Proteomes" id="UP000070255"/>
    </source>
</evidence>
<keyword evidence="2" id="KW-0238">DNA-binding</keyword>
<organism evidence="5 6">
    <name type="scientific">Burkholderia savannae</name>
    <dbReference type="NCBI Taxonomy" id="1637837"/>
    <lineage>
        <taxon>Bacteria</taxon>
        <taxon>Pseudomonadati</taxon>
        <taxon>Pseudomonadota</taxon>
        <taxon>Betaproteobacteria</taxon>
        <taxon>Burkholderiales</taxon>
        <taxon>Burkholderiaceae</taxon>
        <taxon>Burkholderia</taxon>
        <taxon>pseudomallei group</taxon>
    </lineage>
</organism>
<accession>A0ABR5T8A1</accession>
<dbReference type="PANTHER" id="PTHR47893">
    <property type="entry name" value="REGULATORY PROTEIN PCHR"/>
    <property type="match status" value="1"/>
</dbReference>
<evidence type="ECO:0000256" key="2">
    <source>
        <dbReference type="ARBA" id="ARBA00023125"/>
    </source>
</evidence>
<evidence type="ECO:0000256" key="1">
    <source>
        <dbReference type="ARBA" id="ARBA00023015"/>
    </source>
</evidence>
<name>A0ABR5T8A1_9BURK</name>
<keyword evidence="1" id="KW-0805">Transcription regulation</keyword>
<dbReference type="PROSITE" id="PS00041">
    <property type="entry name" value="HTH_ARAC_FAMILY_1"/>
    <property type="match status" value="1"/>
</dbReference>
<dbReference type="RefSeq" id="WP_038755258.1">
    <property type="nucleotide sequence ID" value="NZ_CP013418.1"/>
</dbReference>
<dbReference type="PRINTS" id="PR00032">
    <property type="entry name" value="HTHARAC"/>
</dbReference>
<dbReference type="EMBL" id="LNJQ01000004">
    <property type="protein sequence ID" value="KWZ39015.1"/>
    <property type="molecule type" value="Genomic_DNA"/>
</dbReference>
<dbReference type="InterPro" id="IPR053142">
    <property type="entry name" value="PchR_regulatory_protein"/>
</dbReference>
<dbReference type="InterPro" id="IPR009057">
    <property type="entry name" value="Homeodomain-like_sf"/>
</dbReference>
<dbReference type="Proteomes" id="UP000070255">
    <property type="component" value="Unassembled WGS sequence"/>
</dbReference>
<dbReference type="SMART" id="SM00342">
    <property type="entry name" value="HTH_ARAC"/>
    <property type="match status" value="1"/>
</dbReference>
<reference evidence="5 6" key="1">
    <citation type="submission" date="2015-11" db="EMBL/GenBank/DDBJ databases">
        <authorList>
            <person name="Sahl J."/>
            <person name="Wagner D."/>
            <person name="Keim P."/>
        </authorList>
    </citation>
    <scope>NUCLEOTIDE SEQUENCE [LARGE SCALE GENOMIC DNA]</scope>
    <source>
        <strain evidence="5 6">BDU18</strain>
    </source>
</reference>
<keyword evidence="6" id="KW-1185">Reference proteome</keyword>
<evidence type="ECO:0000256" key="3">
    <source>
        <dbReference type="ARBA" id="ARBA00023163"/>
    </source>
</evidence>
<dbReference type="SUPFAM" id="SSF46689">
    <property type="entry name" value="Homeodomain-like"/>
    <property type="match status" value="1"/>
</dbReference>
<dbReference type="InterPro" id="IPR020449">
    <property type="entry name" value="Tscrpt_reg_AraC-type_HTH"/>
</dbReference>
<gene>
    <name evidence="5" type="ORF">WS72_30050</name>
</gene>
<dbReference type="PROSITE" id="PS01124">
    <property type="entry name" value="HTH_ARAC_FAMILY_2"/>
    <property type="match status" value="1"/>
</dbReference>
<proteinExistence type="predicted"/>
<dbReference type="PANTHER" id="PTHR47893:SF1">
    <property type="entry name" value="REGULATORY PROTEIN PCHR"/>
    <property type="match status" value="1"/>
</dbReference>